<comment type="similarity">
    <text evidence="1">Belongs to the PhzF family.</text>
</comment>
<dbReference type="Proteomes" id="UP001589813">
    <property type="component" value="Unassembled WGS sequence"/>
</dbReference>
<keyword evidence="2" id="KW-0413">Isomerase</keyword>
<comment type="caution">
    <text evidence="3">The sequence shown here is derived from an EMBL/GenBank/DDBJ whole genome shotgun (WGS) entry which is preliminary data.</text>
</comment>
<name>A0ABV6B791_9GAMM</name>
<evidence type="ECO:0000313" key="3">
    <source>
        <dbReference type="EMBL" id="MFC0046746.1"/>
    </source>
</evidence>
<proteinExistence type="inferred from homology"/>
<dbReference type="PANTHER" id="PTHR13774">
    <property type="entry name" value="PHENAZINE BIOSYNTHESIS PROTEIN"/>
    <property type="match status" value="1"/>
</dbReference>
<evidence type="ECO:0000313" key="4">
    <source>
        <dbReference type="Proteomes" id="UP001589813"/>
    </source>
</evidence>
<keyword evidence="4" id="KW-1185">Reference proteome</keyword>
<dbReference type="RefSeq" id="WP_377239315.1">
    <property type="nucleotide sequence ID" value="NZ_JBHLXP010000001.1"/>
</dbReference>
<evidence type="ECO:0000256" key="2">
    <source>
        <dbReference type="ARBA" id="ARBA00023235"/>
    </source>
</evidence>
<reference evidence="3 4" key="1">
    <citation type="submission" date="2024-09" db="EMBL/GenBank/DDBJ databases">
        <authorList>
            <person name="Sun Q."/>
            <person name="Mori K."/>
        </authorList>
    </citation>
    <scope>NUCLEOTIDE SEQUENCE [LARGE SCALE GENOMIC DNA]</scope>
    <source>
        <strain evidence="3 4">KCTC 23315</strain>
    </source>
</reference>
<dbReference type="PANTHER" id="PTHR13774:SF17">
    <property type="entry name" value="PHENAZINE BIOSYNTHESIS-LIKE DOMAIN-CONTAINING PROTEIN"/>
    <property type="match status" value="1"/>
</dbReference>
<accession>A0ABV6B791</accession>
<dbReference type="SUPFAM" id="SSF54506">
    <property type="entry name" value="Diaminopimelate epimerase-like"/>
    <property type="match status" value="1"/>
</dbReference>
<dbReference type="Pfam" id="PF02567">
    <property type="entry name" value="PhzC-PhzF"/>
    <property type="match status" value="1"/>
</dbReference>
<gene>
    <name evidence="3" type="ORF">ACFFJP_00420</name>
</gene>
<protein>
    <submittedName>
        <fullName evidence="3">PhzF family phenazine biosynthesis protein</fullName>
    </submittedName>
</protein>
<evidence type="ECO:0000256" key="1">
    <source>
        <dbReference type="ARBA" id="ARBA00008270"/>
    </source>
</evidence>
<sequence length="287" mass="30555">MENMQAFVLDVFCSGSTAGNPAAVCALTAWPADLMLQTFAAAQSAPVTVFILLPPAPATAQPIPVRWFAGRQEINLCGHGSLAAAAFVLSLRPQWQQVVLTSMFGNISVARSSLSVAGLSAGHNSFVMCLPAWPAQRPAELRQLTESLRLSAQGLVLTDYFATRDLVLVLASAAQVQAFEPDFAALRQLQPYHATILTAPLYADDGQTVIGYVLRYFAPNIGINEDLATGSAQCSLAPYWLRHFGTQQLQVQQLSSAGGYFIVAAHSADQIALHAVVRGLPEVSACA</sequence>
<dbReference type="PIRSF" id="PIRSF016184">
    <property type="entry name" value="PhzC_PhzF"/>
    <property type="match status" value="1"/>
</dbReference>
<dbReference type="EMBL" id="JBHLXP010000001">
    <property type="protein sequence ID" value="MFC0046746.1"/>
    <property type="molecule type" value="Genomic_DNA"/>
</dbReference>
<organism evidence="3 4">
    <name type="scientific">Rheinheimera tilapiae</name>
    <dbReference type="NCBI Taxonomy" id="875043"/>
    <lineage>
        <taxon>Bacteria</taxon>
        <taxon>Pseudomonadati</taxon>
        <taxon>Pseudomonadota</taxon>
        <taxon>Gammaproteobacteria</taxon>
        <taxon>Chromatiales</taxon>
        <taxon>Chromatiaceae</taxon>
        <taxon>Rheinheimera</taxon>
    </lineage>
</organism>
<dbReference type="Gene3D" id="3.10.310.10">
    <property type="entry name" value="Diaminopimelate Epimerase, Chain A, domain 1"/>
    <property type="match status" value="2"/>
</dbReference>
<dbReference type="InterPro" id="IPR003719">
    <property type="entry name" value="Phenazine_PhzF-like"/>
</dbReference>